<dbReference type="EMBL" id="CP012831">
    <property type="protein sequence ID" value="ALI08682.1"/>
    <property type="molecule type" value="Genomic_DNA"/>
</dbReference>
<sequence>MNDPIKSLRYLPGIHLLDRPMVMDVPPESGVLDLPATPDSGVVVRVAVYPEMAKNDTVQLLWRGSTEASSYYTKLSVRDTERFLDFIVPKSVLLADPGTPAGGDLARPQVSYEVFPASGGTKKESAITGLYFVVSWASTPSNLPPTVPAAADGLLDPDQIAAPGLTVLFPRPVVIDARWTSYGRDGRVIYMERFGVGPDLSVVIVRPILDLTEDGGEVRITYYTGNDENVLIHSLPAVLQVSRS</sequence>
<gene>
    <name evidence="1" type="ORF">AO356_18240</name>
</gene>
<evidence type="ECO:0000313" key="2">
    <source>
        <dbReference type="Proteomes" id="UP000059425"/>
    </source>
</evidence>
<dbReference type="AlphaFoldDB" id="A0A0N9WTW0"/>
<proteinExistence type="predicted"/>
<reference evidence="1 2" key="2">
    <citation type="journal article" date="2018" name="Nature">
        <title>Mutant phenotypes for thousands of bacterial genes of unknown function.</title>
        <authorList>
            <person name="Price M.N."/>
            <person name="Wetmore K.M."/>
            <person name="Waters R.J."/>
            <person name="Callaghan M."/>
            <person name="Ray J."/>
            <person name="Liu H."/>
            <person name="Kuehl J.V."/>
            <person name="Melnyk R.A."/>
            <person name="Lamson J.S."/>
            <person name="Suh Y."/>
            <person name="Carlson H.K."/>
            <person name="Esquivel Z."/>
            <person name="Sadeeshkumar H."/>
            <person name="Chakraborty R."/>
            <person name="Zane G.M."/>
            <person name="Rubin B.E."/>
            <person name="Wall J.D."/>
            <person name="Visel A."/>
            <person name="Bristow J."/>
            <person name="Blow M.J."/>
            <person name="Arkin A.P."/>
            <person name="Deutschbauer A.M."/>
        </authorList>
    </citation>
    <scope>NUCLEOTIDE SEQUENCE [LARGE SCALE GENOMIC DNA]</scope>
    <source>
        <strain evidence="1 2">FW300-N2C3</strain>
    </source>
</reference>
<reference evidence="2" key="1">
    <citation type="submission" date="2015-09" db="EMBL/GenBank/DDBJ databases">
        <title>Whole genome sequence of Pseudomonas fluorescens FW300-N2C3.</title>
        <authorList>
            <person name="Ray J."/>
            <person name="Melnyk R."/>
            <person name="Deutschbauer A."/>
        </authorList>
    </citation>
    <scope>NUCLEOTIDE SEQUENCE [LARGE SCALE GENOMIC DNA]</scope>
    <source>
        <strain evidence="2">FW300-N2C3</strain>
    </source>
</reference>
<dbReference type="Proteomes" id="UP000059425">
    <property type="component" value="Chromosome"/>
</dbReference>
<evidence type="ECO:0000313" key="1">
    <source>
        <dbReference type="EMBL" id="ALI08682.1"/>
    </source>
</evidence>
<organism evidence="1 2">
    <name type="scientific">Pseudomonas fluorescens</name>
    <dbReference type="NCBI Taxonomy" id="294"/>
    <lineage>
        <taxon>Bacteria</taxon>
        <taxon>Pseudomonadati</taxon>
        <taxon>Pseudomonadota</taxon>
        <taxon>Gammaproteobacteria</taxon>
        <taxon>Pseudomonadales</taxon>
        <taxon>Pseudomonadaceae</taxon>
        <taxon>Pseudomonas</taxon>
    </lineage>
</organism>
<name>A0A0N9WTW0_PSEFL</name>
<accession>A0A0N9WTW0</accession>
<dbReference type="RefSeq" id="WP_060740930.1">
    <property type="nucleotide sequence ID" value="NZ_CP012831.1"/>
</dbReference>
<dbReference type="OrthoDB" id="9997642at2"/>
<protein>
    <submittedName>
        <fullName evidence="1">Uncharacterized protein</fullName>
    </submittedName>
</protein>